<comment type="caution">
    <text evidence="1">The sequence shown here is derived from an EMBL/GenBank/DDBJ whole genome shotgun (WGS) entry which is preliminary data.</text>
</comment>
<organism evidence="1 2">
    <name type="scientific">Komagataeibacter diospyri</name>
    <dbReference type="NCBI Taxonomy" id="1932662"/>
    <lineage>
        <taxon>Bacteria</taxon>
        <taxon>Pseudomonadati</taxon>
        <taxon>Pseudomonadota</taxon>
        <taxon>Alphaproteobacteria</taxon>
        <taxon>Acetobacterales</taxon>
        <taxon>Acetobacteraceae</taxon>
        <taxon>Komagataeibacter</taxon>
    </lineage>
</organism>
<proteinExistence type="predicted"/>
<dbReference type="Proteomes" id="UP000315095">
    <property type="component" value="Unassembled WGS sequence"/>
</dbReference>
<protein>
    <recommendedName>
        <fullName evidence="3">DUF1203 domain-containing protein</fullName>
    </recommendedName>
</protein>
<dbReference type="AlphaFoldDB" id="A0A4P5NS69"/>
<gene>
    <name evidence="1" type="ORF">MSKU9_2701</name>
</gene>
<evidence type="ECO:0000313" key="2">
    <source>
        <dbReference type="Proteomes" id="UP000315095"/>
    </source>
</evidence>
<dbReference type="RefSeq" id="WP_141261953.1">
    <property type="nucleotide sequence ID" value="NZ_BDLU01000060.1"/>
</dbReference>
<accession>A0A4P5NS69</accession>
<dbReference type="OrthoDB" id="5953307at2"/>
<dbReference type="Pfam" id="PF06718">
    <property type="entry name" value="DUF1203"/>
    <property type="match status" value="1"/>
</dbReference>
<keyword evidence="2" id="KW-1185">Reference proteome</keyword>
<evidence type="ECO:0000313" key="1">
    <source>
        <dbReference type="EMBL" id="GCE84560.1"/>
    </source>
</evidence>
<reference evidence="2" key="1">
    <citation type="submission" date="2017-01" db="EMBL/GenBank/DDBJ databases">
        <title>Komagataeibacter sp. MSKU9 whole genome sequencing project.</title>
        <authorList>
            <person name="Matsutani M."/>
            <person name="Naloka K."/>
            <person name="Theeragool G."/>
            <person name="Yakushi T."/>
            <person name="Matsushita K."/>
        </authorList>
    </citation>
    <scope>NUCLEOTIDE SEQUENCE [LARGE SCALE GENOMIC DNA]</scope>
    <source>
        <strain evidence="2">MSKU9</strain>
    </source>
</reference>
<evidence type="ECO:0008006" key="3">
    <source>
        <dbReference type="Google" id="ProtNLM"/>
    </source>
</evidence>
<sequence>MSFRITGLNPTSFRHLYGMSDADLSALNVRRYTADRLPGFPDRVELRDAEPGESVLLLNYTHQPEQTPYRSSHAIFVREGAEVQYDEIDTIPDSLGVRLMALRAFDARHDMIATEIVDGTQLKSLIGQFFDIPEAAYLHAHYARRGCYAARIDRTQEG</sequence>
<dbReference type="EMBL" id="BDLU01000060">
    <property type="protein sequence ID" value="GCE84560.1"/>
    <property type="molecule type" value="Genomic_DNA"/>
</dbReference>
<name>A0A4P5NS69_9PROT</name>
<dbReference type="InterPro" id="IPR009593">
    <property type="entry name" value="DUF1203"/>
</dbReference>
<dbReference type="PIRSF" id="PIRSF034110">
    <property type="entry name" value="DUF1203"/>
    <property type="match status" value="1"/>
</dbReference>